<dbReference type="GeneID" id="18931761"/>
<dbReference type="RefSeq" id="XP_007407133.1">
    <property type="nucleotide sequence ID" value="XM_007407071.1"/>
</dbReference>
<dbReference type="InParanoid" id="F4RDI0"/>
<dbReference type="HOGENOM" id="CLU_2812928_0_0_1"/>
<reference evidence="2" key="1">
    <citation type="journal article" date="2011" name="Proc. Natl. Acad. Sci. U.S.A.">
        <title>Obligate biotrophy features unraveled by the genomic analysis of rust fungi.</title>
        <authorList>
            <person name="Duplessis S."/>
            <person name="Cuomo C.A."/>
            <person name="Lin Y.-C."/>
            <person name="Aerts A."/>
            <person name="Tisserant E."/>
            <person name="Veneault-Fourrey C."/>
            <person name="Joly D.L."/>
            <person name="Hacquard S."/>
            <person name="Amselem J."/>
            <person name="Cantarel B.L."/>
            <person name="Chiu R."/>
            <person name="Coutinho P.M."/>
            <person name="Feau N."/>
            <person name="Field M."/>
            <person name="Frey P."/>
            <person name="Gelhaye E."/>
            <person name="Goldberg J."/>
            <person name="Grabherr M.G."/>
            <person name="Kodira C.D."/>
            <person name="Kohler A."/>
            <person name="Kuees U."/>
            <person name="Lindquist E.A."/>
            <person name="Lucas S.M."/>
            <person name="Mago R."/>
            <person name="Mauceli E."/>
            <person name="Morin E."/>
            <person name="Murat C."/>
            <person name="Pangilinan J.L."/>
            <person name="Park R."/>
            <person name="Pearson M."/>
            <person name="Quesneville H."/>
            <person name="Rouhier N."/>
            <person name="Sakthikumar S."/>
            <person name="Salamov A.A."/>
            <person name="Schmutz J."/>
            <person name="Selles B."/>
            <person name="Shapiro H."/>
            <person name="Tanguay P."/>
            <person name="Tuskan G.A."/>
            <person name="Henrissat B."/>
            <person name="Van de Peer Y."/>
            <person name="Rouze P."/>
            <person name="Ellis J.G."/>
            <person name="Dodds P.N."/>
            <person name="Schein J.E."/>
            <person name="Zhong S."/>
            <person name="Hamelin R.C."/>
            <person name="Grigoriev I.V."/>
            <person name="Szabo L.J."/>
            <person name="Martin F."/>
        </authorList>
    </citation>
    <scope>NUCLEOTIDE SEQUENCE [LARGE SCALE GENOMIC DNA]</scope>
    <source>
        <strain evidence="2">98AG31 / pathotype 3-4-7</strain>
    </source>
</reference>
<dbReference type="VEuPathDB" id="FungiDB:MELLADRAFT_71222"/>
<sequence length="67" mass="7994">MDNFIAMLREDYKFIAFADAMDVHKKNVYRIFKQQRSWVIAFKYDLTIRKAVFAVRNPDQKVPNPAL</sequence>
<dbReference type="EMBL" id="GL883097">
    <property type="protein sequence ID" value="EGG09406.1"/>
    <property type="molecule type" value="Genomic_DNA"/>
</dbReference>
<keyword evidence="2" id="KW-1185">Reference proteome</keyword>
<protein>
    <submittedName>
        <fullName evidence="1">Uncharacterized protein</fullName>
    </submittedName>
</protein>
<dbReference type="AlphaFoldDB" id="F4RDI0"/>
<organism evidence="2">
    <name type="scientific">Melampsora larici-populina (strain 98AG31 / pathotype 3-4-7)</name>
    <name type="common">Poplar leaf rust fungus</name>
    <dbReference type="NCBI Taxonomy" id="747676"/>
    <lineage>
        <taxon>Eukaryota</taxon>
        <taxon>Fungi</taxon>
        <taxon>Dikarya</taxon>
        <taxon>Basidiomycota</taxon>
        <taxon>Pucciniomycotina</taxon>
        <taxon>Pucciniomycetes</taxon>
        <taxon>Pucciniales</taxon>
        <taxon>Melampsoraceae</taxon>
        <taxon>Melampsora</taxon>
    </lineage>
</organism>
<dbReference type="KEGG" id="mlr:MELLADRAFT_71222"/>
<proteinExistence type="predicted"/>
<name>F4RDI0_MELLP</name>
<dbReference type="OrthoDB" id="10428427at2759"/>
<evidence type="ECO:0000313" key="2">
    <source>
        <dbReference type="Proteomes" id="UP000001072"/>
    </source>
</evidence>
<gene>
    <name evidence="1" type="ORF">MELLADRAFT_71222</name>
</gene>
<accession>F4RDI0</accession>
<dbReference type="Proteomes" id="UP000001072">
    <property type="component" value="Unassembled WGS sequence"/>
</dbReference>
<evidence type="ECO:0000313" key="1">
    <source>
        <dbReference type="EMBL" id="EGG09406.1"/>
    </source>
</evidence>